<dbReference type="EMBL" id="PCWN01000008">
    <property type="protein sequence ID" value="PIR03795.1"/>
    <property type="molecule type" value="Genomic_DNA"/>
</dbReference>
<dbReference type="Proteomes" id="UP000229600">
    <property type="component" value="Unassembled WGS sequence"/>
</dbReference>
<evidence type="ECO:0000313" key="1">
    <source>
        <dbReference type="EMBL" id="PIR03795.1"/>
    </source>
</evidence>
<sequence length="319" mass="38259">MQKKELEQWVDTICQKTGFIKEKPLKWGTFYRDDNYRNAIYLGKYEGKDAVLKAYDDPRKPDEPIALQYFNDHNHNPHLLAPQIYTFDRETAERGFFIMEKLPNDATQISKNNKLQFLKIFQEYKKFFPKTPHRKLFPEEELPSHQFHIARISRWFEMAKKKHDTDFPMERFLPLYQKSLSLIEKEFEERPKYWCHGHFKNEEVFFSDSKNAYYLLDFAHVHMFPLGYEEAFIVWADCLMNGDYSTSYMEWKKEIDTWKALLVSSLQEEGIPHAEELFDASMLERCLGTILADIASSDKPEKQKYYLHLFCYLEELLQS</sequence>
<accession>A0A2H0N6Q0</accession>
<organism evidence="1 2">
    <name type="scientific">Candidatus Magasanikbacteria bacterium CG11_big_fil_rev_8_21_14_0_20_39_34</name>
    <dbReference type="NCBI Taxonomy" id="1974653"/>
    <lineage>
        <taxon>Bacteria</taxon>
        <taxon>Candidatus Magasanikiibacteriota</taxon>
    </lineage>
</organism>
<reference evidence="1 2" key="1">
    <citation type="submission" date="2017-09" db="EMBL/GenBank/DDBJ databases">
        <title>Depth-based differentiation of microbial function through sediment-hosted aquifers and enrichment of novel symbionts in the deep terrestrial subsurface.</title>
        <authorList>
            <person name="Probst A.J."/>
            <person name="Ladd B."/>
            <person name="Jarett J.K."/>
            <person name="Geller-Mcgrath D.E."/>
            <person name="Sieber C.M."/>
            <person name="Emerson J.B."/>
            <person name="Anantharaman K."/>
            <person name="Thomas B.C."/>
            <person name="Malmstrom R."/>
            <person name="Stieglmeier M."/>
            <person name="Klingl A."/>
            <person name="Woyke T."/>
            <person name="Ryan C.M."/>
            <person name="Banfield J.F."/>
        </authorList>
    </citation>
    <scope>NUCLEOTIDE SEQUENCE [LARGE SCALE GENOMIC DNA]</scope>
    <source>
        <strain evidence="1">CG11_big_fil_rev_8_21_14_0_20_39_34</strain>
    </source>
</reference>
<dbReference type="InterPro" id="IPR011009">
    <property type="entry name" value="Kinase-like_dom_sf"/>
</dbReference>
<evidence type="ECO:0008006" key="3">
    <source>
        <dbReference type="Google" id="ProtNLM"/>
    </source>
</evidence>
<protein>
    <recommendedName>
        <fullName evidence="3">Aminoglycoside phosphotransferase domain-containing protein</fullName>
    </recommendedName>
</protein>
<evidence type="ECO:0000313" key="2">
    <source>
        <dbReference type="Proteomes" id="UP000229600"/>
    </source>
</evidence>
<proteinExistence type="predicted"/>
<comment type="caution">
    <text evidence="1">The sequence shown here is derived from an EMBL/GenBank/DDBJ whole genome shotgun (WGS) entry which is preliminary data.</text>
</comment>
<dbReference type="SUPFAM" id="SSF56112">
    <property type="entry name" value="Protein kinase-like (PK-like)"/>
    <property type="match status" value="1"/>
</dbReference>
<dbReference type="AlphaFoldDB" id="A0A2H0N6Q0"/>
<gene>
    <name evidence="1" type="ORF">COV59_03930</name>
</gene>
<name>A0A2H0N6Q0_9BACT</name>